<evidence type="ECO:0000259" key="2">
    <source>
        <dbReference type="Pfam" id="PF02272"/>
    </source>
</evidence>
<name>A0A2H0UYX0_9BACT</name>
<dbReference type="Gene3D" id="3.10.310.30">
    <property type="match status" value="1"/>
</dbReference>
<dbReference type="InterPro" id="IPR038763">
    <property type="entry name" value="DHH_sf"/>
</dbReference>
<organism evidence="3 4">
    <name type="scientific">bacterium (Candidatus Gribaldobacteria) CG10_big_fil_rev_8_21_14_0_10_41_12</name>
    <dbReference type="NCBI Taxonomy" id="2014277"/>
    <lineage>
        <taxon>Bacteria</taxon>
        <taxon>Candidatus Gribaldobacteria</taxon>
    </lineage>
</organism>
<feature type="domain" description="DDH" evidence="1">
    <location>
        <begin position="23"/>
        <end position="174"/>
    </location>
</feature>
<evidence type="ECO:0008006" key="5">
    <source>
        <dbReference type="Google" id="ProtNLM"/>
    </source>
</evidence>
<reference evidence="4" key="1">
    <citation type="submission" date="2017-09" db="EMBL/GenBank/DDBJ databases">
        <title>Depth-based differentiation of microbial function through sediment-hosted aquifers and enrichment of novel symbionts in the deep terrestrial subsurface.</title>
        <authorList>
            <person name="Probst A.J."/>
            <person name="Ladd B."/>
            <person name="Jarett J.K."/>
            <person name="Geller-Mcgrath D.E."/>
            <person name="Sieber C.M.K."/>
            <person name="Emerson J.B."/>
            <person name="Anantharaman K."/>
            <person name="Thomas B.C."/>
            <person name="Malmstrom R."/>
            <person name="Stieglmeier M."/>
            <person name="Klingl A."/>
            <person name="Woyke T."/>
            <person name="Ryan C.M."/>
            <person name="Banfield J.F."/>
        </authorList>
    </citation>
    <scope>NUCLEOTIDE SEQUENCE [LARGE SCALE GENOMIC DNA]</scope>
</reference>
<comment type="caution">
    <text evidence="3">The sequence shown here is derived from an EMBL/GenBank/DDBJ whole genome shotgun (WGS) entry which is preliminary data.</text>
</comment>
<evidence type="ECO:0000313" key="4">
    <source>
        <dbReference type="Proteomes" id="UP000228906"/>
    </source>
</evidence>
<dbReference type="GO" id="GO:0004527">
    <property type="term" value="F:exonuclease activity"/>
    <property type="evidence" value="ECO:0007669"/>
    <property type="project" value="UniProtKB-KW"/>
</dbReference>
<feature type="domain" description="DHHA1" evidence="2">
    <location>
        <begin position="294"/>
        <end position="381"/>
    </location>
</feature>
<proteinExistence type="predicted"/>
<dbReference type="PANTHER" id="PTHR30255:SF2">
    <property type="entry name" value="SINGLE-STRANDED-DNA-SPECIFIC EXONUCLEASE RECJ"/>
    <property type="match status" value="1"/>
</dbReference>
<dbReference type="Proteomes" id="UP000228906">
    <property type="component" value="Unassembled WGS sequence"/>
</dbReference>
<evidence type="ECO:0000259" key="1">
    <source>
        <dbReference type="Pfam" id="PF01368"/>
    </source>
</evidence>
<dbReference type="AlphaFoldDB" id="A0A2H0UYX0"/>
<dbReference type="InterPro" id="IPR001667">
    <property type="entry name" value="DDH_dom"/>
</dbReference>
<dbReference type="Gene3D" id="3.90.1640.30">
    <property type="match status" value="1"/>
</dbReference>
<dbReference type="InterPro" id="IPR003156">
    <property type="entry name" value="DHHA1_dom"/>
</dbReference>
<dbReference type="SUPFAM" id="SSF64182">
    <property type="entry name" value="DHH phosphoesterases"/>
    <property type="match status" value="1"/>
</dbReference>
<dbReference type="GO" id="GO:0003676">
    <property type="term" value="F:nucleic acid binding"/>
    <property type="evidence" value="ECO:0007669"/>
    <property type="project" value="InterPro"/>
</dbReference>
<dbReference type="InterPro" id="IPR051673">
    <property type="entry name" value="SSDNA_exonuclease_RecJ"/>
</dbReference>
<dbReference type="Pfam" id="PF01368">
    <property type="entry name" value="DHH"/>
    <property type="match status" value="1"/>
</dbReference>
<protein>
    <recommendedName>
        <fullName evidence="5">DDH domain-containing protein</fullName>
    </recommendedName>
</protein>
<dbReference type="PANTHER" id="PTHR30255">
    <property type="entry name" value="SINGLE-STRANDED-DNA-SPECIFIC EXONUCLEASE RECJ"/>
    <property type="match status" value="1"/>
</dbReference>
<sequence>MKEIKNLKKAADLIKKILAKNGKIIIFGDADLDGSTSALLLEEAIRNVNPAADLLVYFSEWESSDYGLNKQALQALAAYAPALLIAVDCGIGNFEELLMAKIMGFTTVVIDHHEILHTLPEADLIIDPKQKGDQYPFKKLTTVCLVYKLSQLLLGKNFSSFLDQGFAELAALGTIADMMPEEDLNAVLVGQGAATIKQTQRPGLKAMIGAAGLGESSAREIFKKLSLILNISPVTNHLTECYLLLKTASQEEAMVLAKKLLGEADKRHQEIYEITEIVSQRVAQSLSPIIFEGDEAWQRVFSGAIASRICNKYKKPTFIFKKNIQKCRGSVRVPKNMDAVAALKTCAPLLLMYGGHPPAAGFTVSSENVDALKKCLEEYFK</sequence>
<evidence type="ECO:0000313" key="3">
    <source>
        <dbReference type="EMBL" id="PIR91399.1"/>
    </source>
</evidence>
<accession>A0A2H0UYX0</accession>
<dbReference type="EMBL" id="PFAV01000036">
    <property type="protein sequence ID" value="PIR91399.1"/>
    <property type="molecule type" value="Genomic_DNA"/>
</dbReference>
<gene>
    <name evidence="3" type="ORF">COU03_02190</name>
</gene>
<dbReference type="Pfam" id="PF02272">
    <property type="entry name" value="DHHA1"/>
    <property type="match status" value="1"/>
</dbReference>